<dbReference type="InterPro" id="IPR009725">
    <property type="entry name" value="3_dmu_93_MTrfase"/>
</dbReference>
<comment type="caution">
    <text evidence="2">The sequence shown here is derived from an EMBL/GenBank/DDBJ whole genome shotgun (WGS) entry which is preliminary data.</text>
</comment>
<evidence type="ECO:0000313" key="2">
    <source>
        <dbReference type="EMBL" id="GGB77245.1"/>
    </source>
</evidence>
<organism evidence="2 3">
    <name type="scientific">Henriciella pelagia</name>
    <dbReference type="NCBI Taxonomy" id="1977912"/>
    <lineage>
        <taxon>Bacteria</taxon>
        <taxon>Pseudomonadati</taxon>
        <taxon>Pseudomonadota</taxon>
        <taxon>Alphaproteobacteria</taxon>
        <taxon>Hyphomonadales</taxon>
        <taxon>Hyphomonadaceae</taxon>
        <taxon>Henriciella</taxon>
    </lineage>
</organism>
<dbReference type="CDD" id="cd06588">
    <property type="entry name" value="PhnB_like"/>
    <property type="match status" value="1"/>
</dbReference>
<accession>A0ABQ1JTC7</accession>
<dbReference type="Gene3D" id="3.10.180.10">
    <property type="entry name" value="2,3-Dihydroxybiphenyl 1,2-Dioxygenase, domain 1"/>
    <property type="match status" value="1"/>
</dbReference>
<dbReference type="Pfam" id="PF06983">
    <property type="entry name" value="3-dmu-9_3-mt"/>
    <property type="match status" value="1"/>
</dbReference>
<dbReference type="PIRSF" id="PIRSF021700">
    <property type="entry name" value="3_dmu_93_MTrfase"/>
    <property type="match status" value="1"/>
</dbReference>
<dbReference type="PANTHER" id="PTHR33990:SF2">
    <property type="entry name" value="PHNB-LIKE DOMAIN-CONTAINING PROTEIN"/>
    <property type="match status" value="1"/>
</dbReference>
<protein>
    <submittedName>
        <fullName evidence="2">VOC family protein</fullName>
    </submittedName>
</protein>
<name>A0ABQ1JTC7_9PROT</name>
<dbReference type="InterPro" id="IPR028973">
    <property type="entry name" value="PhnB-like"/>
</dbReference>
<dbReference type="PANTHER" id="PTHR33990">
    <property type="entry name" value="PROTEIN YJDN-RELATED"/>
    <property type="match status" value="1"/>
</dbReference>
<feature type="domain" description="PhnB-like" evidence="1">
    <location>
        <begin position="6"/>
        <end position="115"/>
    </location>
</feature>
<evidence type="ECO:0000259" key="1">
    <source>
        <dbReference type="Pfam" id="PF06983"/>
    </source>
</evidence>
<keyword evidence="3" id="KW-1185">Reference proteome</keyword>
<dbReference type="EMBL" id="BMKF01000002">
    <property type="protein sequence ID" value="GGB77245.1"/>
    <property type="molecule type" value="Genomic_DNA"/>
</dbReference>
<dbReference type="InterPro" id="IPR029068">
    <property type="entry name" value="Glyas_Bleomycin-R_OHBP_Dase"/>
</dbReference>
<dbReference type="Proteomes" id="UP000628854">
    <property type="component" value="Unassembled WGS sequence"/>
</dbReference>
<gene>
    <name evidence="2" type="ORF">GCM10011503_27530</name>
</gene>
<dbReference type="SUPFAM" id="SSF54593">
    <property type="entry name" value="Glyoxalase/Bleomycin resistance protein/Dihydroxybiphenyl dioxygenase"/>
    <property type="match status" value="1"/>
</dbReference>
<dbReference type="RefSeq" id="WP_084391316.1">
    <property type="nucleotide sequence ID" value="NZ_BMKF01000002.1"/>
</dbReference>
<sequence length="156" mass="16887">MNYTSKVRTCLCFNGQGEEAAEFYVSLLPGSHIESRSYPEPGKPALVVEFTLAGTPYMTLNGGPMYELTPAASISVLADDQAEIDRLWSALLAGGGKEHMCGWLVDKYGVSWQIVPAILPSMMESDDKQAAGRARNAMMKMVKFDIAALKAAFDGT</sequence>
<proteinExistence type="predicted"/>
<reference evidence="3" key="1">
    <citation type="journal article" date="2019" name="Int. J. Syst. Evol. Microbiol.">
        <title>The Global Catalogue of Microorganisms (GCM) 10K type strain sequencing project: providing services to taxonomists for standard genome sequencing and annotation.</title>
        <authorList>
            <consortium name="The Broad Institute Genomics Platform"/>
            <consortium name="The Broad Institute Genome Sequencing Center for Infectious Disease"/>
            <person name="Wu L."/>
            <person name="Ma J."/>
        </authorList>
    </citation>
    <scope>NUCLEOTIDE SEQUENCE [LARGE SCALE GENOMIC DNA]</scope>
    <source>
        <strain evidence="3">CGMCC 1.15928</strain>
    </source>
</reference>
<evidence type="ECO:0000313" key="3">
    <source>
        <dbReference type="Proteomes" id="UP000628854"/>
    </source>
</evidence>